<evidence type="ECO:0000313" key="2">
    <source>
        <dbReference type="EMBL" id="TDQ36820.1"/>
    </source>
</evidence>
<feature type="chain" id="PRO_5020359716" description="HdeA/HdeB family protein" evidence="1">
    <location>
        <begin position="22"/>
        <end position="159"/>
    </location>
</feature>
<name>A0A4R6TT40_9GAMM</name>
<reference evidence="2 3" key="1">
    <citation type="submission" date="2019-03" db="EMBL/GenBank/DDBJ databases">
        <title>Genomic Encyclopedia of Type Strains, Phase IV (KMG-IV): sequencing the most valuable type-strain genomes for metagenomic binning, comparative biology and taxonomic classification.</title>
        <authorList>
            <person name="Goeker M."/>
        </authorList>
    </citation>
    <scope>NUCLEOTIDE SEQUENCE [LARGE SCALE GENOMIC DNA]</scope>
    <source>
        <strain evidence="2 3">DSM 28679</strain>
    </source>
</reference>
<dbReference type="RefSeq" id="WP_101497620.1">
    <property type="nucleotide sequence ID" value="NZ_LNJZ01000009.1"/>
</dbReference>
<dbReference type="AlphaFoldDB" id="A0A4R6TT40"/>
<evidence type="ECO:0000256" key="1">
    <source>
        <dbReference type="SAM" id="SignalP"/>
    </source>
</evidence>
<proteinExistence type="predicted"/>
<comment type="caution">
    <text evidence="2">The sequence shown here is derived from an EMBL/GenBank/DDBJ whole genome shotgun (WGS) entry which is preliminary data.</text>
</comment>
<organism evidence="2 3">
    <name type="scientific">Thiopseudomonas denitrificans</name>
    <dbReference type="NCBI Taxonomy" id="1501432"/>
    <lineage>
        <taxon>Bacteria</taxon>
        <taxon>Pseudomonadati</taxon>
        <taxon>Pseudomonadota</taxon>
        <taxon>Gammaproteobacteria</taxon>
        <taxon>Pseudomonadales</taxon>
        <taxon>Pseudomonadaceae</taxon>
        <taxon>Thiopseudomonas</taxon>
    </lineage>
</organism>
<evidence type="ECO:0000313" key="3">
    <source>
        <dbReference type="Proteomes" id="UP000294575"/>
    </source>
</evidence>
<keyword evidence="1" id="KW-0732">Signal</keyword>
<dbReference type="EMBL" id="SNYK01000010">
    <property type="protein sequence ID" value="TDQ36820.1"/>
    <property type="molecule type" value="Genomic_DNA"/>
</dbReference>
<gene>
    <name evidence="2" type="ORF">DFQ45_11034</name>
</gene>
<dbReference type="Proteomes" id="UP000294575">
    <property type="component" value="Unassembled WGS sequence"/>
</dbReference>
<protein>
    <recommendedName>
        <fullName evidence="4">HdeA/HdeB family protein</fullName>
    </recommendedName>
</protein>
<keyword evidence="3" id="KW-1185">Reference proteome</keyword>
<evidence type="ECO:0008006" key="4">
    <source>
        <dbReference type="Google" id="ProtNLM"/>
    </source>
</evidence>
<feature type="signal peptide" evidence="1">
    <location>
        <begin position="1"/>
        <end position="21"/>
    </location>
</feature>
<accession>A0A4R6TT40</accession>
<sequence>MNVKMLSVCMLGMVLAGPALADAAMPGVAEPYLKSFQGAWEKSSEGDLPVYECTHIAGLAAKNVAEKATAAAARQAYKACYVDAALRYSEAFFKLHSNAVITDDGKPLGCQMYSRYIKGHVVALESYLDKIGFTAAELNAEIGQKLDTVSASCEVDLNS</sequence>